<reference evidence="2 3" key="1">
    <citation type="submission" date="2019-10" db="EMBL/GenBank/DDBJ databases">
        <title>Whole genome shotgun sequence of Acrocarpospora corrugata NBRC 13972.</title>
        <authorList>
            <person name="Ichikawa N."/>
            <person name="Kimura A."/>
            <person name="Kitahashi Y."/>
            <person name="Komaki H."/>
            <person name="Oguchi A."/>
        </authorList>
    </citation>
    <scope>NUCLEOTIDE SEQUENCE [LARGE SCALE GENOMIC DNA]</scope>
    <source>
        <strain evidence="2 3">NBRC 13972</strain>
    </source>
</reference>
<proteinExistence type="predicted"/>
<feature type="transmembrane region" description="Helical" evidence="1">
    <location>
        <begin position="12"/>
        <end position="34"/>
    </location>
</feature>
<evidence type="ECO:0000256" key="1">
    <source>
        <dbReference type="SAM" id="Phobius"/>
    </source>
</evidence>
<keyword evidence="3" id="KW-1185">Reference proteome</keyword>
<feature type="transmembrane region" description="Helical" evidence="1">
    <location>
        <begin position="231"/>
        <end position="254"/>
    </location>
</feature>
<keyword evidence="1" id="KW-1133">Transmembrane helix</keyword>
<dbReference type="Pfam" id="PF09948">
    <property type="entry name" value="PpoB2"/>
    <property type="match status" value="1"/>
</dbReference>
<dbReference type="EMBL" id="BLAD01000042">
    <property type="protein sequence ID" value="GER99880.1"/>
    <property type="molecule type" value="Genomic_DNA"/>
</dbReference>
<dbReference type="AlphaFoldDB" id="A0A5M3VYH9"/>
<evidence type="ECO:0000313" key="2">
    <source>
        <dbReference type="EMBL" id="GER99880.1"/>
    </source>
</evidence>
<evidence type="ECO:0000313" key="3">
    <source>
        <dbReference type="Proteomes" id="UP000334990"/>
    </source>
</evidence>
<feature type="transmembrane region" description="Helical" evidence="1">
    <location>
        <begin position="54"/>
        <end position="81"/>
    </location>
</feature>
<keyword evidence="1" id="KW-0472">Membrane</keyword>
<sequence length="257" mass="26103">MTGPVTNSRTAVTMVTTVAIITLAVAGTAGLLAWQLSPARSLLAHDLAAGWTGVGWFTASWLLMTVATMSPTSLPLLRAFTRMLGDRRDAGRLVATVVAAYLATWTAAGLALAALDALVHALVHGTSFAWAVLPLSLLLAGGYQLSGTAARCLTACRTPFGILARRWSGRRPGAEAALIGLDHGLFCLGCCAGLMVVMFAVGMANPVLMIALGGVAALHKHAPWGALLARVTGVVLIVAAVAAGAAHLVGGVGLGGH</sequence>
<dbReference type="InterPro" id="IPR018688">
    <property type="entry name" value="PpoB2-like"/>
</dbReference>
<feature type="transmembrane region" description="Helical" evidence="1">
    <location>
        <begin position="203"/>
        <end position="219"/>
    </location>
</feature>
<evidence type="ECO:0008006" key="4">
    <source>
        <dbReference type="Google" id="ProtNLM"/>
    </source>
</evidence>
<accession>A0A5M3VYH9</accession>
<dbReference type="OrthoDB" id="164118at2"/>
<dbReference type="RefSeq" id="WP_155336259.1">
    <property type="nucleotide sequence ID" value="NZ_BAAABN010000043.1"/>
</dbReference>
<name>A0A5M3VYH9_9ACTN</name>
<gene>
    <name evidence="2" type="ORF">Acor_19440</name>
</gene>
<feature type="transmembrane region" description="Helical" evidence="1">
    <location>
        <begin position="121"/>
        <end position="141"/>
    </location>
</feature>
<keyword evidence="1" id="KW-0812">Transmembrane</keyword>
<protein>
    <recommendedName>
        <fullName evidence="4">Metal-binding protein</fullName>
    </recommendedName>
</protein>
<comment type="caution">
    <text evidence="2">The sequence shown here is derived from an EMBL/GenBank/DDBJ whole genome shotgun (WGS) entry which is preliminary data.</text>
</comment>
<organism evidence="2 3">
    <name type="scientific">Acrocarpospora corrugata</name>
    <dbReference type="NCBI Taxonomy" id="35763"/>
    <lineage>
        <taxon>Bacteria</taxon>
        <taxon>Bacillati</taxon>
        <taxon>Actinomycetota</taxon>
        <taxon>Actinomycetes</taxon>
        <taxon>Streptosporangiales</taxon>
        <taxon>Streptosporangiaceae</taxon>
        <taxon>Acrocarpospora</taxon>
    </lineage>
</organism>
<feature type="transmembrane region" description="Helical" evidence="1">
    <location>
        <begin position="93"/>
        <end position="115"/>
    </location>
</feature>
<dbReference type="Proteomes" id="UP000334990">
    <property type="component" value="Unassembled WGS sequence"/>
</dbReference>